<feature type="transmembrane region" description="Helical" evidence="1">
    <location>
        <begin position="6"/>
        <end position="28"/>
    </location>
</feature>
<evidence type="ECO:0000313" key="3">
    <source>
        <dbReference type="Proteomes" id="UP000306229"/>
    </source>
</evidence>
<dbReference type="KEGG" id="fbe:FF125_17755"/>
<accession>A0A5B7TXW7</accession>
<protein>
    <submittedName>
        <fullName evidence="2">Uncharacterized protein</fullName>
    </submittedName>
</protein>
<dbReference type="EMBL" id="CP040749">
    <property type="protein sequence ID" value="QCX40203.1"/>
    <property type="molecule type" value="Genomic_DNA"/>
</dbReference>
<evidence type="ECO:0000313" key="2">
    <source>
        <dbReference type="EMBL" id="QCX40203.1"/>
    </source>
</evidence>
<dbReference type="Proteomes" id="UP000306229">
    <property type="component" value="Chromosome"/>
</dbReference>
<proteinExistence type="predicted"/>
<organism evidence="2 3">
    <name type="scientific">Aureibaculum algae</name>
    <dbReference type="NCBI Taxonomy" id="2584122"/>
    <lineage>
        <taxon>Bacteria</taxon>
        <taxon>Pseudomonadati</taxon>
        <taxon>Bacteroidota</taxon>
        <taxon>Flavobacteriia</taxon>
        <taxon>Flavobacteriales</taxon>
        <taxon>Flavobacteriaceae</taxon>
        <taxon>Aureibaculum</taxon>
    </lineage>
</organism>
<dbReference type="OrthoDB" id="655954at2"/>
<keyword evidence="3" id="KW-1185">Reference proteome</keyword>
<dbReference type="Gene3D" id="3.30.1380.10">
    <property type="match status" value="1"/>
</dbReference>
<dbReference type="AlphaFoldDB" id="A0A5B7TXW7"/>
<keyword evidence="1" id="KW-0812">Transmembrane</keyword>
<name>A0A5B7TXW7_9FLAO</name>
<sequence>MKFIIHIIFIILLTIFTQVGGIIWIATLIISNKLKYKKRYLFIGLYFLFNLLIIPPIANYFGRVPLPYFSENLKPKNIIYPLLFRNYVRPELKVLLENSAKTVKTLHKFQLTYLDASFPFYNGFPLLPHLSHNDGKKVDVSFMYKTKGGESTNKKPSLSGYGAFVSTKIPTCSDCLDKGYWQYDYTKYFTLGTFNDLDFDENRTKIIVKELVSQPKIQKLFIEPYLKTQMGLSDFDKIRFQGCRAVRHDDHIHLQIK</sequence>
<keyword evidence="1" id="KW-1133">Transmembrane helix</keyword>
<feature type="transmembrane region" description="Helical" evidence="1">
    <location>
        <begin position="40"/>
        <end position="61"/>
    </location>
</feature>
<dbReference type="SUPFAM" id="SSF55166">
    <property type="entry name" value="Hedgehog/DD-peptidase"/>
    <property type="match status" value="1"/>
</dbReference>
<evidence type="ECO:0000256" key="1">
    <source>
        <dbReference type="SAM" id="Phobius"/>
    </source>
</evidence>
<keyword evidence="1" id="KW-0472">Membrane</keyword>
<gene>
    <name evidence="2" type="ORF">FF125_17755</name>
</gene>
<dbReference type="InterPro" id="IPR009045">
    <property type="entry name" value="Zn_M74/Hedgehog-like"/>
</dbReference>
<dbReference type="RefSeq" id="WP_138951037.1">
    <property type="nucleotide sequence ID" value="NZ_CP040749.1"/>
</dbReference>
<reference evidence="2 3" key="1">
    <citation type="submission" date="2019-05" db="EMBL/GenBank/DDBJ databases">
        <title>Algicella ahnfeltiae gen. nov., sp. nov., a novel marine bacterium of the family Flavobacteriaceae isolated from a red alga.</title>
        <authorList>
            <person name="Nedashkovskaya O.I."/>
            <person name="Kukhlevskiy A.D."/>
            <person name="Kim S.-G."/>
            <person name="Zhukova N.V."/>
            <person name="Mikhailov V.V."/>
        </authorList>
    </citation>
    <scope>NUCLEOTIDE SEQUENCE [LARGE SCALE GENOMIC DNA]</scope>
    <source>
        <strain evidence="2 3">10Alg115</strain>
    </source>
</reference>